<organism evidence="1 2">
    <name type="scientific">Trichococcus collinsii</name>
    <dbReference type="NCBI Taxonomy" id="157076"/>
    <lineage>
        <taxon>Bacteria</taxon>
        <taxon>Bacillati</taxon>
        <taxon>Bacillota</taxon>
        <taxon>Bacilli</taxon>
        <taxon>Lactobacillales</taxon>
        <taxon>Carnobacteriaceae</taxon>
        <taxon>Trichococcus</taxon>
    </lineage>
</organism>
<accession>A0AB37ZXB7</accession>
<evidence type="ECO:0000313" key="2">
    <source>
        <dbReference type="Proteomes" id="UP000199042"/>
    </source>
</evidence>
<reference evidence="1 2" key="1">
    <citation type="submission" date="2016-10" db="EMBL/GenBank/DDBJ databases">
        <authorList>
            <person name="Varghese N."/>
            <person name="Submissions S."/>
        </authorList>
    </citation>
    <scope>NUCLEOTIDE SEQUENCE [LARGE SCALE GENOMIC DNA]</scope>
    <source>
        <strain evidence="1 2">DSM 14526</strain>
    </source>
</reference>
<dbReference type="AlphaFoldDB" id="A0AB37ZXB7"/>
<protein>
    <recommendedName>
        <fullName evidence="3">IrrE N-terminal-like domain-containing protein</fullName>
    </recommendedName>
</protein>
<sequence length="100" mass="11464">MFPRTIKIGGLLYGVEITKDLQGKEGNWGHIAYKETKIRIDDNLNPQLTNQTLIHEMTHGILMEAGYSEHEEEMADRIGKVLYQVLKDNDFIFIQEGATE</sequence>
<comment type="caution">
    <text evidence="1">The sequence shown here is derived from an EMBL/GenBank/DDBJ whole genome shotgun (WGS) entry which is preliminary data.</text>
</comment>
<keyword evidence="2" id="KW-1185">Reference proteome</keyword>
<name>A0AB37ZXB7_9LACT</name>
<dbReference type="EMBL" id="FNQH01000001">
    <property type="protein sequence ID" value="SDZ94735.1"/>
    <property type="molecule type" value="Genomic_DNA"/>
</dbReference>
<evidence type="ECO:0000313" key="1">
    <source>
        <dbReference type="EMBL" id="SDZ94735.1"/>
    </source>
</evidence>
<proteinExistence type="predicted"/>
<dbReference type="Proteomes" id="UP000199042">
    <property type="component" value="Unassembled WGS sequence"/>
</dbReference>
<dbReference type="RefSeq" id="WP_086986758.1">
    <property type="nucleotide sequence ID" value="NZ_FJNA01000002.1"/>
</dbReference>
<evidence type="ECO:0008006" key="3">
    <source>
        <dbReference type="Google" id="ProtNLM"/>
    </source>
</evidence>
<gene>
    <name evidence="1" type="ORF">SAMN04488525_101695</name>
</gene>